<dbReference type="PANTHER" id="PTHR34584:SF1">
    <property type="entry name" value="NA(+)_H(+) ANTIPORTER SUBUNIT E1"/>
    <property type="match status" value="1"/>
</dbReference>
<comment type="subcellular location">
    <subcellularLocation>
        <location evidence="1">Cell membrane</location>
        <topology evidence="1">Multi-pass membrane protein</topology>
    </subcellularLocation>
</comment>
<keyword evidence="3" id="KW-1003">Cell membrane</keyword>
<dbReference type="NCBIfam" id="NF006520">
    <property type="entry name" value="PRK08965.1-4"/>
    <property type="match status" value="1"/>
</dbReference>
<evidence type="ECO:0000313" key="9">
    <source>
        <dbReference type="Proteomes" id="UP000564885"/>
    </source>
</evidence>
<dbReference type="PIRSF" id="PIRSF019239">
    <property type="entry name" value="MrpE"/>
    <property type="match status" value="1"/>
</dbReference>
<organism evidence="8 9">
    <name type="scientific">Enterovirga aerilata</name>
    <dbReference type="NCBI Taxonomy" id="2730920"/>
    <lineage>
        <taxon>Bacteria</taxon>
        <taxon>Pseudomonadati</taxon>
        <taxon>Pseudomonadota</taxon>
        <taxon>Alphaproteobacteria</taxon>
        <taxon>Hyphomicrobiales</taxon>
        <taxon>Methylobacteriaceae</taxon>
        <taxon>Enterovirga</taxon>
    </lineage>
</organism>
<evidence type="ECO:0000256" key="3">
    <source>
        <dbReference type="ARBA" id="ARBA00022475"/>
    </source>
</evidence>
<evidence type="ECO:0000256" key="1">
    <source>
        <dbReference type="ARBA" id="ARBA00004651"/>
    </source>
</evidence>
<feature type="transmembrane region" description="Helical" evidence="7">
    <location>
        <begin position="5"/>
        <end position="21"/>
    </location>
</feature>
<evidence type="ECO:0000256" key="2">
    <source>
        <dbReference type="ARBA" id="ARBA00006228"/>
    </source>
</evidence>
<dbReference type="AlphaFoldDB" id="A0A849IDF4"/>
<dbReference type="EMBL" id="JABEPP010000005">
    <property type="protein sequence ID" value="NNM74459.1"/>
    <property type="molecule type" value="Genomic_DNA"/>
</dbReference>
<keyword evidence="9" id="KW-1185">Reference proteome</keyword>
<comment type="similarity">
    <text evidence="2">Belongs to the CPA3 antiporters (TC 2.A.63) subunit E family.</text>
</comment>
<evidence type="ECO:0000256" key="7">
    <source>
        <dbReference type="SAM" id="Phobius"/>
    </source>
</evidence>
<evidence type="ECO:0000313" key="8">
    <source>
        <dbReference type="EMBL" id="NNM74459.1"/>
    </source>
</evidence>
<dbReference type="RefSeq" id="WP_171219890.1">
    <property type="nucleotide sequence ID" value="NZ_JABEPP010000005.1"/>
</dbReference>
<keyword evidence="4 7" id="KW-0812">Transmembrane</keyword>
<sequence length="162" mass="17558">MRRPFSYPLILAGLFGTWLILNESAAPGTIILGAAAAVLAGSALAALPPPRTKLRRIGVALSLMRDVFVEIVRSNNAVAQIILAPGAGERSSGFVRIPLDTRNPAALTALACIVTATPGTIWVEYDSAESTMLLHVLDLVDEEEWVRIIKDRYETRLMEIFS</sequence>
<proteinExistence type="inferred from homology"/>
<gene>
    <name evidence="8" type="ORF">HJG44_19045</name>
</gene>
<keyword evidence="5 7" id="KW-1133">Transmembrane helix</keyword>
<dbReference type="GO" id="GO:0008324">
    <property type="term" value="F:monoatomic cation transmembrane transporter activity"/>
    <property type="evidence" value="ECO:0007669"/>
    <property type="project" value="InterPro"/>
</dbReference>
<comment type="caution">
    <text evidence="8">The sequence shown here is derived from an EMBL/GenBank/DDBJ whole genome shotgun (WGS) entry which is preliminary data.</text>
</comment>
<evidence type="ECO:0000256" key="4">
    <source>
        <dbReference type="ARBA" id="ARBA00022692"/>
    </source>
</evidence>
<protein>
    <submittedName>
        <fullName evidence="8">Na+/H+ antiporter subunit E</fullName>
    </submittedName>
</protein>
<reference evidence="8 9" key="1">
    <citation type="submission" date="2020-04" db="EMBL/GenBank/DDBJ databases">
        <title>Enterovirga sp. isolate from soil.</title>
        <authorList>
            <person name="Chea S."/>
            <person name="Kim D.-U."/>
        </authorList>
    </citation>
    <scope>NUCLEOTIDE SEQUENCE [LARGE SCALE GENOMIC DNA]</scope>
    <source>
        <strain evidence="8 9">DB1703</strain>
    </source>
</reference>
<accession>A0A849IDF4</accession>
<dbReference type="Pfam" id="PF01899">
    <property type="entry name" value="MNHE"/>
    <property type="match status" value="1"/>
</dbReference>
<keyword evidence="6 7" id="KW-0472">Membrane</keyword>
<feature type="transmembrane region" description="Helical" evidence="7">
    <location>
        <begin position="27"/>
        <end position="47"/>
    </location>
</feature>
<evidence type="ECO:0000256" key="6">
    <source>
        <dbReference type="ARBA" id="ARBA00023136"/>
    </source>
</evidence>
<name>A0A849IDF4_9HYPH</name>
<dbReference type="GO" id="GO:0005886">
    <property type="term" value="C:plasma membrane"/>
    <property type="evidence" value="ECO:0007669"/>
    <property type="project" value="UniProtKB-SubCell"/>
</dbReference>
<dbReference type="Proteomes" id="UP000564885">
    <property type="component" value="Unassembled WGS sequence"/>
</dbReference>
<dbReference type="PANTHER" id="PTHR34584">
    <property type="entry name" value="NA(+)/H(+) ANTIPORTER SUBUNIT E1"/>
    <property type="match status" value="1"/>
</dbReference>
<dbReference type="InterPro" id="IPR002758">
    <property type="entry name" value="Cation_antiport_E"/>
</dbReference>
<evidence type="ECO:0000256" key="5">
    <source>
        <dbReference type="ARBA" id="ARBA00022989"/>
    </source>
</evidence>